<keyword evidence="2" id="KW-1185">Reference proteome</keyword>
<name>A0A9N9JEG4_9GLOM</name>
<dbReference type="AlphaFoldDB" id="A0A9N9JEG4"/>
<evidence type="ECO:0000313" key="1">
    <source>
        <dbReference type="EMBL" id="CAG8774782.1"/>
    </source>
</evidence>
<proteinExistence type="predicted"/>
<dbReference type="Proteomes" id="UP000789342">
    <property type="component" value="Unassembled WGS sequence"/>
</dbReference>
<feature type="non-terminal residue" evidence="1">
    <location>
        <position position="1"/>
    </location>
</feature>
<dbReference type="EMBL" id="CAJVPV010048650">
    <property type="protein sequence ID" value="CAG8774782.1"/>
    <property type="molecule type" value="Genomic_DNA"/>
</dbReference>
<accession>A0A9N9JEG4</accession>
<sequence length="48" mass="5738">LLVSEDDRRIPYQSVSESIFRLTRRYEPLLHLELKVISQGFLFVMLKT</sequence>
<organism evidence="1 2">
    <name type="scientific">Acaulospora morrowiae</name>
    <dbReference type="NCBI Taxonomy" id="94023"/>
    <lineage>
        <taxon>Eukaryota</taxon>
        <taxon>Fungi</taxon>
        <taxon>Fungi incertae sedis</taxon>
        <taxon>Mucoromycota</taxon>
        <taxon>Glomeromycotina</taxon>
        <taxon>Glomeromycetes</taxon>
        <taxon>Diversisporales</taxon>
        <taxon>Acaulosporaceae</taxon>
        <taxon>Acaulospora</taxon>
    </lineage>
</organism>
<protein>
    <submittedName>
        <fullName evidence="1">7589_t:CDS:1</fullName>
    </submittedName>
</protein>
<gene>
    <name evidence="1" type="ORF">AMORRO_LOCUS16832</name>
</gene>
<evidence type="ECO:0000313" key="2">
    <source>
        <dbReference type="Proteomes" id="UP000789342"/>
    </source>
</evidence>
<comment type="caution">
    <text evidence="1">The sequence shown here is derived from an EMBL/GenBank/DDBJ whole genome shotgun (WGS) entry which is preliminary data.</text>
</comment>
<reference evidence="1" key="1">
    <citation type="submission" date="2021-06" db="EMBL/GenBank/DDBJ databases">
        <authorList>
            <person name="Kallberg Y."/>
            <person name="Tangrot J."/>
            <person name="Rosling A."/>
        </authorList>
    </citation>
    <scope>NUCLEOTIDE SEQUENCE</scope>
    <source>
        <strain evidence="1">CL551</strain>
    </source>
</reference>